<reference evidence="4" key="1">
    <citation type="submission" date="2023-01" db="EMBL/GenBank/DDBJ databases">
        <title>Colletotrichum chrysophilum M932 genome sequence.</title>
        <authorList>
            <person name="Baroncelli R."/>
        </authorList>
    </citation>
    <scope>NUCLEOTIDE SEQUENCE</scope>
    <source>
        <strain evidence="4">M932</strain>
    </source>
</reference>
<feature type="region of interest" description="Disordered" evidence="2">
    <location>
        <begin position="338"/>
        <end position="472"/>
    </location>
</feature>
<feature type="domain" description="BHLH" evidence="3">
    <location>
        <begin position="462"/>
        <end position="542"/>
    </location>
</feature>
<keyword evidence="1" id="KW-0175">Coiled coil</keyword>
<evidence type="ECO:0000313" key="4">
    <source>
        <dbReference type="EMBL" id="KAK1843933.1"/>
    </source>
</evidence>
<comment type="caution">
    <text evidence="4">The sequence shown here is derived from an EMBL/GenBank/DDBJ whole genome shotgun (WGS) entry which is preliminary data.</text>
</comment>
<feature type="compositionally biased region" description="Basic and acidic residues" evidence="2">
    <location>
        <begin position="456"/>
        <end position="472"/>
    </location>
</feature>
<proteinExistence type="predicted"/>
<feature type="compositionally biased region" description="Polar residues" evidence="2">
    <location>
        <begin position="443"/>
        <end position="454"/>
    </location>
</feature>
<dbReference type="PANTHER" id="PTHR47336">
    <property type="entry name" value="TRANSCRIPTION FACTOR HMS1-RELATED"/>
    <property type="match status" value="1"/>
</dbReference>
<sequence length="596" mass="62499">MANTPTDNNPFYEYLVDDPEQMMASTPLSPHFSPNVFGGAFDVRDRPHHATRSGNQAMSSPGHDRPNSINESAATIAVSVPGVPGLVVNAQQISSLQQRLQQQQQLHRPALGGLGELELTAAGTGTGTGAGAGAGAGAGSAAAENQSHHQHHQFAALHSQFADHQGPLALLHAQQQGHRQAPATWFPPGYGAPSYRDSSSSSSQYYQQQAAATVSSSSPSSSTAVSVVANPPINITAAGGLSSSNTGAGGGQLFDFGFAAPHPAEQSFLGGDYADITPLSTAAAAGTAAALTAHPQPTATFDFHSSPWRPRLQDSSSVTLTPSIAAVAAAELNQDIHKHSKGSMEDDSDVKETSWADGDDDDEYRRRAGVSSSTSPRPRRQQRKGKRRAVADAGAADGAEDEDEPTSPAGRTSVSGRSNKSVSVASTTGSSSKTASAPRLRSASRTSKNASQKPAETAEERRTRASHNLVEKQYRNRLNAQFEGLLNALPEQVRGPASTGDGGGGGGGGGGGDESDPQPADQERRVSKAEVLDMARRHIKSLERERDELQRERGDLLRNLEMMEREMAANGAGRLHEFLDVEGPPGERGGPSWRNA</sequence>
<dbReference type="Pfam" id="PF00010">
    <property type="entry name" value="HLH"/>
    <property type="match status" value="1"/>
</dbReference>
<protein>
    <submittedName>
        <fullName evidence="4">Helix-loop-helix DNA-binding domain-containing protein</fullName>
    </submittedName>
</protein>
<feature type="region of interest" description="Disordered" evidence="2">
    <location>
        <begin position="487"/>
        <end position="529"/>
    </location>
</feature>
<dbReference type="InterPro" id="IPR036638">
    <property type="entry name" value="HLH_DNA-bd_sf"/>
</dbReference>
<dbReference type="AlphaFoldDB" id="A0AAD9ED59"/>
<feature type="region of interest" description="Disordered" evidence="2">
    <location>
        <begin position="173"/>
        <end position="203"/>
    </location>
</feature>
<feature type="region of interest" description="Disordered" evidence="2">
    <location>
        <begin position="575"/>
        <end position="596"/>
    </location>
</feature>
<gene>
    <name evidence="4" type="ORF">CCHR01_13424</name>
</gene>
<dbReference type="PANTHER" id="PTHR47336:SF2">
    <property type="entry name" value="TRANSCRIPTION FACTOR HMS1-RELATED"/>
    <property type="match status" value="1"/>
</dbReference>
<dbReference type="SMART" id="SM00353">
    <property type="entry name" value="HLH"/>
    <property type="match status" value="1"/>
</dbReference>
<keyword evidence="5" id="KW-1185">Reference proteome</keyword>
<feature type="compositionally biased region" description="Gly residues" evidence="2">
    <location>
        <begin position="500"/>
        <end position="512"/>
    </location>
</feature>
<evidence type="ECO:0000259" key="3">
    <source>
        <dbReference type="PROSITE" id="PS50888"/>
    </source>
</evidence>
<feature type="compositionally biased region" description="Low complexity" evidence="2">
    <location>
        <begin position="420"/>
        <end position="437"/>
    </location>
</feature>
<keyword evidence="4" id="KW-0238">DNA-binding</keyword>
<evidence type="ECO:0000256" key="2">
    <source>
        <dbReference type="SAM" id="MobiDB-lite"/>
    </source>
</evidence>
<dbReference type="CDD" id="cd11395">
    <property type="entry name" value="bHLHzip_SREBP_like"/>
    <property type="match status" value="1"/>
</dbReference>
<dbReference type="EMBL" id="JAQOWY010000333">
    <property type="protein sequence ID" value="KAK1843933.1"/>
    <property type="molecule type" value="Genomic_DNA"/>
</dbReference>
<dbReference type="SUPFAM" id="SSF47459">
    <property type="entry name" value="HLH, helix-loop-helix DNA-binding domain"/>
    <property type="match status" value="1"/>
</dbReference>
<dbReference type="InterPro" id="IPR052099">
    <property type="entry name" value="Regulatory_TF_Diverse"/>
</dbReference>
<evidence type="ECO:0000313" key="5">
    <source>
        <dbReference type="Proteomes" id="UP001243330"/>
    </source>
</evidence>
<organism evidence="4 5">
    <name type="scientific">Colletotrichum chrysophilum</name>
    <dbReference type="NCBI Taxonomy" id="1836956"/>
    <lineage>
        <taxon>Eukaryota</taxon>
        <taxon>Fungi</taxon>
        <taxon>Dikarya</taxon>
        <taxon>Ascomycota</taxon>
        <taxon>Pezizomycotina</taxon>
        <taxon>Sordariomycetes</taxon>
        <taxon>Hypocreomycetidae</taxon>
        <taxon>Glomerellales</taxon>
        <taxon>Glomerellaceae</taxon>
        <taxon>Colletotrichum</taxon>
        <taxon>Colletotrichum gloeosporioides species complex</taxon>
    </lineage>
</organism>
<feature type="region of interest" description="Disordered" evidence="2">
    <location>
        <begin position="42"/>
        <end position="69"/>
    </location>
</feature>
<feature type="compositionally biased region" description="Basic residues" evidence="2">
    <location>
        <begin position="377"/>
        <end position="388"/>
    </location>
</feature>
<feature type="compositionally biased region" description="Polar residues" evidence="2">
    <location>
        <begin position="409"/>
        <end position="419"/>
    </location>
</feature>
<name>A0AAD9ED59_9PEZI</name>
<dbReference type="Gene3D" id="4.10.280.10">
    <property type="entry name" value="Helix-loop-helix DNA-binding domain"/>
    <property type="match status" value="1"/>
</dbReference>
<dbReference type="InterPro" id="IPR011598">
    <property type="entry name" value="bHLH_dom"/>
</dbReference>
<dbReference type="PROSITE" id="PS50888">
    <property type="entry name" value="BHLH"/>
    <property type="match status" value="1"/>
</dbReference>
<dbReference type="Proteomes" id="UP001243330">
    <property type="component" value="Unassembled WGS sequence"/>
</dbReference>
<feature type="coiled-coil region" evidence="1">
    <location>
        <begin position="532"/>
        <end position="566"/>
    </location>
</feature>
<evidence type="ECO:0000256" key="1">
    <source>
        <dbReference type="SAM" id="Coils"/>
    </source>
</evidence>
<accession>A0AAD9ED59</accession>
<dbReference type="GO" id="GO:0046983">
    <property type="term" value="F:protein dimerization activity"/>
    <property type="evidence" value="ECO:0007669"/>
    <property type="project" value="InterPro"/>
</dbReference>
<feature type="compositionally biased region" description="Gly residues" evidence="2">
    <location>
        <begin position="128"/>
        <end position="138"/>
    </location>
</feature>
<dbReference type="GO" id="GO:0003677">
    <property type="term" value="F:DNA binding"/>
    <property type="evidence" value="ECO:0007669"/>
    <property type="project" value="UniProtKB-KW"/>
</dbReference>
<feature type="region of interest" description="Disordered" evidence="2">
    <location>
        <begin position="128"/>
        <end position="154"/>
    </location>
</feature>